<dbReference type="EMBL" id="JAFBFI010000001">
    <property type="protein sequence ID" value="MBM7691037.1"/>
    <property type="molecule type" value="Genomic_DNA"/>
</dbReference>
<sequence>MVLKKQQVDITDTVVGRIQNGEMNLYSGEKKIGKVTHSNDGISYSLEQGFETFNGHIYQQADVTVNPDKKYTDCDQGGWC</sequence>
<evidence type="ECO:0000313" key="2">
    <source>
        <dbReference type="Proteomes" id="UP000823486"/>
    </source>
</evidence>
<evidence type="ECO:0008006" key="3">
    <source>
        <dbReference type="Google" id="ProtNLM"/>
    </source>
</evidence>
<protein>
    <recommendedName>
        <fullName evidence="3">DUF2553 domain-containing protein</fullName>
    </recommendedName>
</protein>
<proteinExistence type="predicted"/>
<dbReference type="Proteomes" id="UP000823486">
    <property type="component" value="Unassembled WGS sequence"/>
</dbReference>
<reference evidence="1 2" key="1">
    <citation type="submission" date="2021-01" db="EMBL/GenBank/DDBJ databases">
        <title>Genomic Encyclopedia of Type Strains, Phase IV (KMG-IV): sequencing the most valuable type-strain genomes for metagenomic binning, comparative biology and taxonomic classification.</title>
        <authorList>
            <person name="Goeker M."/>
        </authorList>
    </citation>
    <scope>NUCLEOTIDE SEQUENCE [LARGE SCALE GENOMIC DNA]</scope>
    <source>
        <strain evidence="1 2">DSM 105482</strain>
    </source>
</reference>
<dbReference type="InterPro" id="IPR020140">
    <property type="entry name" value="Uncharacterised_YusG"/>
</dbReference>
<dbReference type="RefSeq" id="WP_204537888.1">
    <property type="nucleotide sequence ID" value="NZ_JAFBFI010000001.1"/>
</dbReference>
<keyword evidence="2" id="KW-1185">Reference proteome</keyword>
<dbReference type="Pfam" id="PF10830">
    <property type="entry name" value="DUF2553"/>
    <property type="match status" value="1"/>
</dbReference>
<organism evidence="1 2">
    <name type="scientific">Peribacillus deserti</name>
    <dbReference type="NCBI Taxonomy" id="673318"/>
    <lineage>
        <taxon>Bacteria</taxon>
        <taxon>Bacillati</taxon>
        <taxon>Bacillota</taxon>
        <taxon>Bacilli</taxon>
        <taxon>Bacillales</taxon>
        <taxon>Bacillaceae</taxon>
        <taxon>Peribacillus</taxon>
    </lineage>
</organism>
<name>A0ABS2QCZ2_9BACI</name>
<accession>A0ABS2QCZ2</accession>
<comment type="caution">
    <text evidence="1">The sequence shown here is derived from an EMBL/GenBank/DDBJ whole genome shotgun (WGS) entry which is preliminary data.</text>
</comment>
<evidence type="ECO:0000313" key="1">
    <source>
        <dbReference type="EMBL" id="MBM7691037.1"/>
    </source>
</evidence>
<gene>
    <name evidence="1" type="ORF">JOC77_000440</name>
</gene>